<feature type="compositionally biased region" description="Low complexity" evidence="1">
    <location>
        <begin position="1"/>
        <end position="19"/>
    </location>
</feature>
<dbReference type="InterPro" id="IPR041657">
    <property type="entry name" value="HTH_17"/>
</dbReference>
<dbReference type="SUPFAM" id="SSF46955">
    <property type="entry name" value="Putative DNA-binding domain"/>
    <property type="match status" value="1"/>
</dbReference>
<reference evidence="4" key="1">
    <citation type="journal article" date="2019" name="Int. J. Syst. Evol. Microbiol.">
        <title>The Global Catalogue of Microorganisms (GCM) 10K type strain sequencing project: providing services to taxonomists for standard genome sequencing and annotation.</title>
        <authorList>
            <consortium name="The Broad Institute Genomics Platform"/>
            <consortium name="The Broad Institute Genome Sequencing Center for Infectious Disease"/>
            <person name="Wu L."/>
            <person name="Ma J."/>
        </authorList>
    </citation>
    <scope>NUCLEOTIDE SEQUENCE [LARGE SCALE GENOMIC DNA]</scope>
    <source>
        <strain evidence="4">CGMCC 4.7237</strain>
    </source>
</reference>
<dbReference type="RefSeq" id="WP_386438375.1">
    <property type="nucleotide sequence ID" value="NZ_JBHSBB010000050.1"/>
</dbReference>
<organism evidence="3 4">
    <name type="scientific">Streptomyces polygonati</name>
    <dbReference type="NCBI Taxonomy" id="1617087"/>
    <lineage>
        <taxon>Bacteria</taxon>
        <taxon>Bacillati</taxon>
        <taxon>Actinomycetota</taxon>
        <taxon>Actinomycetes</taxon>
        <taxon>Kitasatosporales</taxon>
        <taxon>Streptomycetaceae</taxon>
        <taxon>Streptomyces</taxon>
    </lineage>
</organism>
<evidence type="ECO:0000256" key="1">
    <source>
        <dbReference type="SAM" id="MobiDB-lite"/>
    </source>
</evidence>
<dbReference type="Pfam" id="PF12728">
    <property type="entry name" value="HTH_17"/>
    <property type="match status" value="1"/>
</dbReference>
<evidence type="ECO:0000313" key="3">
    <source>
        <dbReference type="EMBL" id="MFC4036536.1"/>
    </source>
</evidence>
<feature type="domain" description="Helix-turn-helix" evidence="2">
    <location>
        <begin position="29"/>
        <end position="79"/>
    </location>
</feature>
<evidence type="ECO:0000259" key="2">
    <source>
        <dbReference type="Pfam" id="PF12728"/>
    </source>
</evidence>
<dbReference type="NCBIfam" id="TIGR01764">
    <property type="entry name" value="excise"/>
    <property type="match status" value="1"/>
</dbReference>
<evidence type="ECO:0000313" key="4">
    <source>
        <dbReference type="Proteomes" id="UP001595765"/>
    </source>
</evidence>
<protein>
    <submittedName>
        <fullName evidence="3">Helix-turn-helix domain-containing protein</fullName>
    </submittedName>
</protein>
<keyword evidence="4" id="KW-1185">Reference proteome</keyword>
<gene>
    <name evidence="3" type="ORF">ACFO3J_34620</name>
</gene>
<dbReference type="InterPro" id="IPR036388">
    <property type="entry name" value="WH-like_DNA-bd_sf"/>
</dbReference>
<feature type="region of interest" description="Disordered" evidence="1">
    <location>
        <begin position="1"/>
        <end position="28"/>
    </location>
</feature>
<accession>A0ABV8I036</accession>
<sequence>MNTTQPPNAPPADQAQPTPSDRAGLPDRYLTPEDIAEMFGVPKETVYGWRKKHTGPPGFRVGRHIRYDPTAVHAWAAQRMATDAAA</sequence>
<name>A0ABV8I036_9ACTN</name>
<dbReference type="EMBL" id="JBHSBB010000050">
    <property type="protein sequence ID" value="MFC4036536.1"/>
    <property type="molecule type" value="Genomic_DNA"/>
</dbReference>
<dbReference type="InterPro" id="IPR010093">
    <property type="entry name" value="SinI_DNA-bd"/>
</dbReference>
<comment type="caution">
    <text evidence="3">The sequence shown here is derived from an EMBL/GenBank/DDBJ whole genome shotgun (WGS) entry which is preliminary data.</text>
</comment>
<dbReference type="Proteomes" id="UP001595765">
    <property type="component" value="Unassembled WGS sequence"/>
</dbReference>
<proteinExistence type="predicted"/>
<dbReference type="Gene3D" id="1.10.10.10">
    <property type="entry name" value="Winged helix-like DNA-binding domain superfamily/Winged helix DNA-binding domain"/>
    <property type="match status" value="1"/>
</dbReference>
<dbReference type="InterPro" id="IPR009061">
    <property type="entry name" value="DNA-bd_dom_put_sf"/>
</dbReference>